<proteinExistence type="predicted"/>
<feature type="non-terminal residue" evidence="1">
    <location>
        <position position="1"/>
    </location>
</feature>
<evidence type="ECO:0000313" key="1">
    <source>
        <dbReference type="EMBL" id="CAH3163199.1"/>
    </source>
</evidence>
<dbReference type="PANTHER" id="PTHR46670:SF3">
    <property type="entry name" value="ENDONUCLEASE_EXONUCLEASE_PHOSPHATASE DOMAIN-CONTAINING PROTEIN"/>
    <property type="match status" value="1"/>
</dbReference>
<evidence type="ECO:0000313" key="2">
    <source>
        <dbReference type="Proteomes" id="UP001159405"/>
    </source>
</evidence>
<protein>
    <recommendedName>
        <fullName evidence="3">Tick transposon</fullName>
    </recommendedName>
</protein>
<reference evidence="1 2" key="1">
    <citation type="submission" date="2022-05" db="EMBL/GenBank/DDBJ databases">
        <authorList>
            <consortium name="Genoscope - CEA"/>
            <person name="William W."/>
        </authorList>
    </citation>
    <scope>NUCLEOTIDE SEQUENCE [LARGE SCALE GENOMIC DNA]</scope>
</reference>
<accession>A0ABN8QJN8</accession>
<sequence length="339" mass="39007">LLNCRSVRNKYLYIKDYVVDKDFDIFAITETWLNTGDYDNFIIGSLIPTGYRFLHSARDGRGGGVGLLFKSLLPVNQTSKVYLDTFISFEAIECEVKVFSQSVSILIVYRPPPSSGNNLSTELFMKEFSSLLESYITKSGSLLTSVLDKHVPLKSRTVTIRPAAPWFSEEIKLERRVRRRLERRWRRTRLPKGRLRFIEQNRIVNELLLSVRSQYYTKLIDDNCLNRRKLFGIVGKLLHRSPAPQYPPCSSVADLANRFIGFFGEKIITIRHELESNPMQGTYLFNPFAPGDFAEKRVLKLVEWFSVNEVTVATTRLHRLSCPSYSTLLQIVHPLASKS</sequence>
<dbReference type="Proteomes" id="UP001159405">
    <property type="component" value="Unassembled WGS sequence"/>
</dbReference>
<comment type="caution">
    <text evidence="1">The sequence shown here is derived from an EMBL/GenBank/DDBJ whole genome shotgun (WGS) entry which is preliminary data.</text>
</comment>
<dbReference type="EMBL" id="CALNXK010000125">
    <property type="protein sequence ID" value="CAH3163199.1"/>
    <property type="molecule type" value="Genomic_DNA"/>
</dbReference>
<name>A0ABN8QJN8_9CNID</name>
<dbReference type="InterPro" id="IPR036691">
    <property type="entry name" value="Endo/exonu/phosph_ase_sf"/>
</dbReference>
<keyword evidence="2" id="KW-1185">Reference proteome</keyword>
<dbReference type="SUPFAM" id="SSF56219">
    <property type="entry name" value="DNase I-like"/>
    <property type="match status" value="1"/>
</dbReference>
<feature type="non-terminal residue" evidence="1">
    <location>
        <position position="339"/>
    </location>
</feature>
<dbReference type="Gene3D" id="3.60.10.10">
    <property type="entry name" value="Endonuclease/exonuclease/phosphatase"/>
    <property type="match status" value="1"/>
</dbReference>
<evidence type="ECO:0008006" key="3">
    <source>
        <dbReference type="Google" id="ProtNLM"/>
    </source>
</evidence>
<gene>
    <name evidence="1" type="ORF">PLOB_00005692</name>
</gene>
<dbReference type="PANTHER" id="PTHR46670">
    <property type="entry name" value="ENDO/EXONUCLEASE/PHOSPHATASE DOMAIN-CONTAINING PROTEIN"/>
    <property type="match status" value="1"/>
</dbReference>
<organism evidence="1 2">
    <name type="scientific">Porites lobata</name>
    <dbReference type="NCBI Taxonomy" id="104759"/>
    <lineage>
        <taxon>Eukaryota</taxon>
        <taxon>Metazoa</taxon>
        <taxon>Cnidaria</taxon>
        <taxon>Anthozoa</taxon>
        <taxon>Hexacorallia</taxon>
        <taxon>Scleractinia</taxon>
        <taxon>Fungiina</taxon>
        <taxon>Poritidae</taxon>
        <taxon>Porites</taxon>
    </lineage>
</organism>